<dbReference type="RefSeq" id="XP_037225338.1">
    <property type="nucleotide sequence ID" value="XM_037357428.1"/>
</dbReference>
<dbReference type="GeneID" id="59339944"/>
<organism evidence="3 4">
    <name type="scientific">Mycena indigotica</name>
    <dbReference type="NCBI Taxonomy" id="2126181"/>
    <lineage>
        <taxon>Eukaryota</taxon>
        <taxon>Fungi</taxon>
        <taxon>Dikarya</taxon>
        <taxon>Basidiomycota</taxon>
        <taxon>Agaricomycotina</taxon>
        <taxon>Agaricomycetes</taxon>
        <taxon>Agaricomycetidae</taxon>
        <taxon>Agaricales</taxon>
        <taxon>Marasmiineae</taxon>
        <taxon>Mycenaceae</taxon>
        <taxon>Mycena</taxon>
    </lineage>
</organism>
<dbReference type="InterPro" id="IPR029021">
    <property type="entry name" value="Prot-tyrosine_phosphatase-like"/>
</dbReference>
<dbReference type="AlphaFoldDB" id="A0A8H6TD69"/>
<dbReference type="InterPro" id="IPR003595">
    <property type="entry name" value="Tyr_Pase_cat"/>
</dbReference>
<dbReference type="Proteomes" id="UP000636479">
    <property type="component" value="Unassembled WGS sequence"/>
</dbReference>
<proteinExistence type="predicted"/>
<dbReference type="SMART" id="SM00404">
    <property type="entry name" value="PTPc_motif"/>
    <property type="match status" value="1"/>
</dbReference>
<dbReference type="Pfam" id="PF22784">
    <property type="entry name" value="PTP-SAK"/>
    <property type="match status" value="1"/>
</dbReference>
<gene>
    <name evidence="3" type="ORF">MIND_00046100</name>
</gene>
<evidence type="ECO:0000256" key="1">
    <source>
        <dbReference type="ARBA" id="ARBA00022801"/>
    </source>
</evidence>
<comment type="caution">
    <text evidence="3">The sequence shown here is derived from an EMBL/GenBank/DDBJ whole genome shotgun (WGS) entry which is preliminary data.</text>
</comment>
<evidence type="ECO:0000313" key="3">
    <source>
        <dbReference type="EMBL" id="KAF7315315.1"/>
    </source>
</evidence>
<name>A0A8H6TD69_9AGAR</name>
<dbReference type="GO" id="GO:0140096">
    <property type="term" value="F:catalytic activity, acting on a protein"/>
    <property type="evidence" value="ECO:0007669"/>
    <property type="project" value="UniProtKB-ARBA"/>
</dbReference>
<dbReference type="InterPro" id="IPR057023">
    <property type="entry name" value="PTP-SAK"/>
</dbReference>
<dbReference type="EMBL" id="JACAZF010000001">
    <property type="protein sequence ID" value="KAF7315315.1"/>
    <property type="molecule type" value="Genomic_DNA"/>
</dbReference>
<keyword evidence="1" id="KW-0378">Hydrolase</keyword>
<dbReference type="InterPro" id="IPR000387">
    <property type="entry name" value="Tyr_Pase_dom"/>
</dbReference>
<keyword evidence="4" id="KW-1185">Reference proteome</keyword>
<evidence type="ECO:0000259" key="2">
    <source>
        <dbReference type="PROSITE" id="PS50056"/>
    </source>
</evidence>
<evidence type="ECO:0000313" key="4">
    <source>
        <dbReference type="Proteomes" id="UP000636479"/>
    </source>
</evidence>
<dbReference type="SUPFAM" id="SSF52799">
    <property type="entry name" value="(Phosphotyrosine protein) phosphatases II"/>
    <property type="match status" value="1"/>
</dbReference>
<protein>
    <submittedName>
        <fullName evidence="3">TYR-PHOSPHATASE-2 domain-containing protein</fullName>
    </submittedName>
</protein>
<reference evidence="3" key="1">
    <citation type="submission" date="2020-05" db="EMBL/GenBank/DDBJ databases">
        <title>Mycena genomes resolve the evolution of fungal bioluminescence.</title>
        <authorList>
            <person name="Tsai I.J."/>
        </authorList>
    </citation>
    <scope>NUCLEOTIDE SEQUENCE</scope>
    <source>
        <strain evidence="3">171206Taipei</strain>
    </source>
</reference>
<dbReference type="PROSITE" id="PS50056">
    <property type="entry name" value="TYR_PHOSPHATASE_2"/>
    <property type="match status" value="1"/>
</dbReference>
<accession>A0A8H6TD69</accession>
<dbReference type="OrthoDB" id="266663at2759"/>
<dbReference type="PANTHER" id="PTHR23339">
    <property type="entry name" value="TYROSINE SPECIFIC PROTEIN PHOSPHATASE AND DUAL SPECIFICITY PROTEIN PHOSPHATASE"/>
    <property type="match status" value="1"/>
</dbReference>
<sequence>MAAMLASLASQHPQSAYNRLKFGPGGSPLIYGPLPAEQLVLLEQRRAAAVDTWWPCEAIQENKRLLGPCGSLADESLREQLAAALKDELSVPPPQLKTSATHPLSVSTIIPCDYIPFISRQLAYSSHPRAATVFDLEPAFTLDHLLIQQRLDSNNLPPPPPPPPPPQMLVTRLSSSSSSLCDALHAALTTSVDSPICTNAALSVTLTMPLDTKTSPSVPDAIGNLFLSSCPGKKGSVMVFPSFGCLSSLCLVRLHGPVKGRSGVCRDLNADLGRIKQLGVAAVICCLDHAELEFLGAPWHLYEPAAKAVGISILHIPIPEGLAPASPASLDAHLTRIIDTFTLQGKNVLVHCRGGVGRAGVVACCWMLKLGLLGWLNESLPATTGNADGLRPGTVELVERVIRIVRQRRSIKAVETYEQVKFLVDYVDYLDAKRT</sequence>
<dbReference type="InterPro" id="IPR050561">
    <property type="entry name" value="PTP"/>
</dbReference>
<dbReference type="GO" id="GO:0016791">
    <property type="term" value="F:phosphatase activity"/>
    <property type="evidence" value="ECO:0007669"/>
    <property type="project" value="UniProtKB-ARBA"/>
</dbReference>
<dbReference type="Gene3D" id="3.90.190.10">
    <property type="entry name" value="Protein tyrosine phosphatase superfamily"/>
    <property type="match status" value="1"/>
</dbReference>
<feature type="domain" description="Tyrosine specific protein phosphatases" evidence="2">
    <location>
        <begin position="332"/>
        <end position="402"/>
    </location>
</feature>